<reference evidence="2" key="1">
    <citation type="submission" date="2018-01" db="EMBL/GenBank/DDBJ databases">
        <authorList>
            <person name="Kerou L M."/>
        </authorList>
    </citation>
    <scope>NUCLEOTIDE SEQUENCE [LARGE SCALE GENOMIC DNA]</scope>
    <source>
        <strain evidence="2">SCU2</strain>
    </source>
</reference>
<dbReference type="KEGG" id="ncv:NCAV_0616"/>
<dbReference type="Proteomes" id="UP000236248">
    <property type="component" value="Chromosome NCAV"/>
</dbReference>
<dbReference type="AlphaFoldDB" id="A0A2K5AQ70"/>
<evidence type="ECO:0000313" key="2">
    <source>
        <dbReference type="Proteomes" id="UP000236248"/>
    </source>
</evidence>
<name>A0A2K5AQ70_9ARCH</name>
<dbReference type="EMBL" id="LT981265">
    <property type="protein sequence ID" value="SPC33808.1"/>
    <property type="molecule type" value="Genomic_DNA"/>
</dbReference>
<gene>
    <name evidence="1" type="ORF">NCAV_0616</name>
</gene>
<evidence type="ECO:0000313" key="1">
    <source>
        <dbReference type="EMBL" id="SPC33808.1"/>
    </source>
</evidence>
<sequence length="162" mass="18972">MNRIPIFRDKYSKADNMGYKIKIQDLIGIFLHTWRNISIDCIHPIFSRLTLVERVQIIHSSSLLTNKLHMNKDTITRLMNLGIVEEDEEGVITLTDKYIRYLDEVCRFLSSRCRNAYIDDPYSLMLDSNAYAITSWVGTMKESELVEMLSVVMSIWGEMLLW</sequence>
<keyword evidence="2" id="KW-1185">Reference proteome</keyword>
<organism evidence="1 2">
    <name type="scientific">Candidatus Nitrosocaldus cavascurensis</name>
    <dbReference type="NCBI Taxonomy" id="2058097"/>
    <lineage>
        <taxon>Archaea</taxon>
        <taxon>Nitrososphaerota</taxon>
        <taxon>Nitrososphaeria</taxon>
        <taxon>Candidatus Nitrosocaldales</taxon>
        <taxon>Candidatus Nitrosocaldaceae</taxon>
        <taxon>Candidatus Nitrosocaldus</taxon>
    </lineage>
</organism>
<accession>A0A2K5AQ70</accession>
<protein>
    <submittedName>
        <fullName evidence="1">Uncharacterized protein</fullName>
    </submittedName>
</protein>
<proteinExistence type="predicted"/>